<organism evidence="2 3">
    <name type="scientific">Vibrio orientalis CIP 102891 = ATCC 33934</name>
    <dbReference type="NCBI Taxonomy" id="675816"/>
    <lineage>
        <taxon>Bacteria</taxon>
        <taxon>Pseudomonadati</taxon>
        <taxon>Pseudomonadota</taxon>
        <taxon>Gammaproteobacteria</taxon>
        <taxon>Vibrionales</taxon>
        <taxon>Vibrionaceae</taxon>
        <taxon>Vibrio</taxon>
        <taxon>Vibrio oreintalis group</taxon>
    </lineage>
</organism>
<sequence length="229" mass="26145">MYFQYSNIVGEHEICRNVMVDDDLLKGENSFLFKEIISDFSFKQTEALNSGCITTVLAASNDFVNQNIELLAGVDNKKIFIFGGKAVSSKSTLVGIEYIDEEDIPLSASEWREKIITTEKTVVVKSSKLIDKLANWISDSKLPVRIKRKVLSRIPMSLEKLEKEIERDIVFLPFSRVKFIGNEKVSNKLINKCLLCGIRVDGIPISRAECQFDMHQTVVRFKNRILQYL</sequence>
<dbReference type="PATRIC" id="fig|675816.5.peg.1088"/>
<dbReference type="STRING" id="675816.VIA_000525"/>
<dbReference type="RefSeq" id="WP_004410788.1">
    <property type="nucleotide sequence ID" value="NZ_ACZV01000003.1"/>
</dbReference>
<keyword evidence="4" id="KW-1185">Reference proteome</keyword>
<dbReference type="EMBL" id="AFWH01000014">
    <property type="protein sequence ID" value="EGU52123.1"/>
    <property type="molecule type" value="Genomic_DNA"/>
</dbReference>
<evidence type="ECO:0000313" key="4">
    <source>
        <dbReference type="Proteomes" id="UP000003515"/>
    </source>
</evidence>
<protein>
    <submittedName>
        <fullName evidence="2">Uncharacterized protein</fullName>
    </submittedName>
</protein>
<evidence type="ECO:0000313" key="1">
    <source>
        <dbReference type="EMBL" id="EEX95062.1"/>
    </source>
</evidence>
<evidence type="ECO:0000313" key="3">
    <source>
        <dbReference type="Proteomes" id="UP000002817"/>
    </source>
</evidence>
<accession>C9QDG0</accession>
<reference evidence="2" key="2">
    <citation type="submission" date="2011-08" db="EMBL/GenBank/DDBJ databases">
        <authorList>
            <person name="Hoffman M."/>
            <person name="Strain E.A."/>
            <person name="Brown E."/>
            <person name="Allard M.W."/>
        </authorList>
    </citation>
    <scope>NUCLEOTIDE SEQUENCE</scope>
    <source>
        <strain evidence="2">CIP 102891</strain>
    </source>
</reference>
<dbReference type="AlphaFoldDB" id="C9QDG0"/>
<dbReference type="OrthoDB" id="10014620at2"/>
<name>C9QDG0_VIBOR</name>
<comment type="caution">
    <text evidence="2">The sequence shown here is derived from an EMBL/GenBank/DDBJ whole genome shotgun (WGS) entry which is preliminary data.</text>
</comment>
<dbReference type="Proteomes" id="UP000002817">
    <property type="component" value="Unassembled WGS sequence"/>
</dbReference>
<reference evidence="1 4" key="1">
    <citation type="submission" date="2009-10" db="EMBL/GenBank/DDBJ databases">
        <authorList>
            <consortium name="Los Alamos National Laboratory (LANL)"/>
            <consortium name="National Microbial Pathogen Data Resource (NMPDR)"/>
            <person name="Munk A.C."/>
            <person name="Chertkov O."/>
            <person name="Tapia R."/>
            <person name="Green L."/>
            <person name="Rogers Y."/>
            <person name="Detter J.C."/>
            <person name="Bruce D."/>
            <person name="Brettin T.S."/>
            <person name="Colwell R.R."/>
            <person name="Huq A."/>
            <person name="Grim C.J."/>
            <person name="Hasan N.A."/>
            <person name="Bartels D."/>
            <person name="Vonstein V."/>
        </authorList>
    </citation>
    <scope>NUCLEOTIDE SEQUENCE [LARGE SCALE GENOMIC DNA]</scope>
    <source>
        <strain evidence="1 4">CIP 102891</strain>
    </source>
</reference>
<gene>
    <name evidence="1" type="ORF">VIA_000525</name>
    <name evidence="2" type="ORF">VIOR3934_06459</name>
</gene>
<reference evidence="2 3" key="3">
    <citation type="journal article" date="2012" name="Int. J. Syst. Evol. Microbiol.">
        <title>Vibrio caribbeanicus sp. nov., isolated from the marine sponge Scleritoderma cyanea.</title>
        <authorList>
            <person name="Hoffmann M."/>
            <person name="Monday S.R."/>
            <person name="Allard M.W."/>
            <person name="Strain E.A."/>
            <person name="Whittaker P."/>
            <person name="Naum M."/>
            <person name="McCarthy P.J."/>
            <person name="Lopez J.V."/>
            <person name="Fischer M."/>
            <person name="Brown E.W."/>
        </authorList>
    </citation>
    <scope>NUCLEOTIDE SEQUENCE [LARGE SCALE GENOMIC DNA]</scope>
    <source>
        <strain evidence="2">CIP 102891</strain>
        <strain evidence="3">CIP 102891 / ATCC 33934</strain>
    </source>
</reference>
<dbReference type="Proteomes" id="UP000003515">
    <property type="component" value="Unassembled WGS sequence"/>
</dbReference>
<dbReference type="EMBL" id="ACZV01000003">
    <property type="protein sequence ID" value="EEX95062.1"/>
    <property type="molecule type" value="Genomic_DNA"/>
</dbReference>
<evidence type="ECO:0000313" key="2">
    <source>
        <dbReference type="EMBL" id="EGU52123.1"/>
    </source>
</evidence>
<proteinExistence type="predicted"/>